<accession>A0AAD7F5A5</accession>
<organism evidence="2 3">
    <name type="scientific">Mycena rosella</name>
    <name type="common">Pink bonnet</name>
    <name type="synonym">Agaricus rosellus</name>
    <dbReference type="NCBI Taxonomy" id="1033263"/>
    <lineage>
        <taxon>Eukaryota</taxon>
        <taxon>Fungi</taxon>
        <taxon>Dikarya</taxon>
        <taxon>Basidiomycota</taxon>
        <taxon>Agaricomycotina</taxon>
        <taxon>Agaricomycetes</taxon>
        <taxon>Agaricomycetidae</taxon>
        <taxon>Agaricales</taxon>
        <taxon>Marasmiineae</taxon>
        <taxon>Mycenaceae</taxon>
        <taxon>Mycena</taxon>
    </lineage>
</organism>
<feature type="compositionally biased region" description="Polar residues" evidence="1">
    <location>
        <begin position="13"/>
        <end position="51"/>
    </location>
</feature>
<proteinExistence type="predicted"/>
<evidence type="ECO:0000313" key="3">
    <source>
        <dbReference type="Proteomes" id="UP001221757"/>
    </source>
</evidence>
<evidence type="ECO:0000256" key="1">
    <source>
        <dbReference type="SAM" id="MobiDB-lite"/>
    </source>
</evidence>
<gene>
    <name evidence="2" type="ORF">B0H17DRAFT_1155399</name>
</gene>
<dbReference type="EMBL" id="JARKIE010001687">
    <property type="protein sequence ID" value="KAJ7601263.1"/>
    <property type="molecule type" value="Genomic_DNA"/>
</dbReference>
<protein>
    <submittedName>
        <fullName evidence="2">Uncharacterized protein</fullName>
    </submittedName>
</protein>
<feature type="region of interest" description="Disordered" evidence="1">
    <location>
        <begin position="1"/>
        <end position="99"/>
    </location>
</feature>
<dbReference type="AlphaFoldDB" id="A0AAD7F5A5"/>
<comment type="caution">
    <text evidence="2">The sequence shown here is derived from an EMBL/GenBank/DDBJ whole genome shotgun (WGS) entry which is preliminary data.</text>
</comment>
<keyword evidence="3" id="KW-1185">Reference proteome</keyword>
<dbReference type="Proteomes" id="UP001221757">
    <property type="component" value="Unassembled WGS sequence"/>
</dbReference>
<feature type="non-terminal residue" evidence="2">
    <location>
        <position position="1"/>
    </location>
</feature>
<evidence type="ECO:0000313" key="2">
    <source>
        <dbReference type="EMBL" id="KAJ7601263.1"/>
    </source>
</evidence>
<name>A0AAD7F5A5_MYCRO</name>
<reference evidence="2" key="1">
    <citation type="submission" date="2023-03" db="EMBL/GenBank/DDBJ databases">
        <title>Massive genome expansion in bonnet fungi (Mycena s.s.) driven by repeated elements and novel gene families across ecological guilds.</title>
        <authorList>
            <consortium name="Lawrence Berkeley National Laboratory"/>
            <person name="Harder C.B."/>
            <person name="Miyauchi S."/>
            <person name="Viragh M."/>
            <person name="Kuo A."/>
            <person name="Thoen E."/>
            <person name="Andreopoulos B."/>
            <person name="Lu D."/>
            <person name="Skrede I."/>
            <person name="Drula E."/>
            <person name="Henrissat B."/>
            <person name="Morin E."/>
            <person name="Kohler A."/>
            <person name="Barry K."/>
            <person name="LaButti K."/>
            <person name="Morin E."/>
            <person name="Salamov A."/>
            <person name="Lipzen A."/>
            <person name="Mereny Z."/>
            <person name="Hegedus B."/>
            <person name="Baldrian P."/>
            <person name="Stursova M."/>
            <person name="Weitz H."/>
            <person name="Taylor A."/>
            <person name="Grigoriev I.V."/>
            <person name="Nagy L.G."/>
            <person name="Martin F."/>
            <person name="Kauserud H."/>
        </authorList>
    </citation>
    <scope>NUCLEOTIDE SEQUENCE</scope>
    <source>
        <strain evidence="2">CBHHK067</strain>
    </source>
</reference>
<sequence>MYWEEFDRITVSPAPSQTTNAAGWDSDSSAAPFDSVNTTLTPQTACPSTPASVVEISREDFPPLEVPAPATATKSRAKPAKGKGKKKANTGANDEEDPFLASDIARATAASLGLTSSMDHGTA</sequence>
<feature type="compositionally biased region" description="Basic residues" evidence="1">
    <location>
        <begin position="75"/>
        <end position="88"/>
    </location>
</feature>